<evidence type="ECO:0000256" key="5">
    <source>
        <dbReference type="ARBA" id="ARBA00022840"/>
    </source>
</evidence>
<keyword evidence="1" id="KW-0547">Nucleotide-binding</keyword>
<keyword evidence="6" id="KW-0238">DNA-binding</keyword>
<dbReference type="InterPro" id="IPR001650">
    <property type="entry name" value="Helicase_C-like"/>
</dbReference>
<keyword evidence="8" id="KW-0413">Isomerase</keyword>
<dbReference type="InterPro" id="IPR052511">
    <property type="entry name" value="ATP-dep_Helicase"/>
</dbReference>
<dbReference type="PANTHER" id="PTHR47962:SF3">
    <property type="entry name" value="LARGE ATP-DEPENDENT HELICASE-RELATED PROTEIN"/>
    <property type="match status" value="1"/>
</dbReference>
<keyword evidence="12" id="KW-0436">Ligase</keyword>
<dbReference type="InterPro" id="IPR017170">
    <property type="entry name" value="Lhr-like"/>
</dbReference>
<dbReference type="GO" id="GO:0016887">
    <property type="term" value="F:ATP hydrolysis activity"/>
    <property type="evidence" value="ECO:0007669"/>
    <property type="project" value="TreeGrafter"/>
</dbReference>
<evidence type="ECO:0000256" key="1">
    <source>
        <dbReference type="ARBA" id="ARBA00022741"/>
    </source>
</evidence>
<keyword evidence="7" id="KW-0234">DNA repair</keyword>
<evidence type="ECO:0000259" key="11">
    <source>
        <dbReference type="PROSITE" id="PS51194"/>
    </source>
</evidence>
<reference evidence="12 13" key="1">
    <citation type="submission" date="2020-02" db="EMBL/GenBank/DDBJ databases">
        <title>Out from the shadows clarifying the taxonomy of the family Cryomorphaceae and related taxa by utilizing the GTDB taxonomic framework.</title>
        <authorList>
            <person name="Bowman J.P."/>
        </authorList>
    </citation>
    <scope>NUCLEOTIDE SEQUENCE [LARGE SCALE GENOMIC DNA]</scope>
    <source>
        <strain evidence="12 13">QSSC 1-22</strain>
    </source>
</reference>
<keyword evidence="13" id="KW-1185">Reference proteome</keyword>
<dbReference type="InterPro" id="IPR045628">
    <property type="entry name" value="Lhr_WH_dom"/>
</dbReference>
<dbReference type="InterPro" id="IPR027417">
    <property type="entry name" value="P-loop_NTPase"/>
</dbReference>
<comment type="caution">
    <text evidence="12">The sequence shown here is derived from an EMBL/GenBank/DDBJ whole genome shotgun (WGS) entry which is preliminary data.</text>
</comment>
<dbReference type="EMBL" id="JAAGVY010000033">
    <property type="protein sequence ID" value="NEN24796.1"/>
    <property type="molecule type" value="Genomic_DNA"/>
</dbReference>
<evidence type="ECO:0000256" key="3">
    <source>
        <dbReference type="ARBA" id="ARBA00022801"/>
    </source>
</evidence>
<evidence type="ECO:0000259" key="10">
    <source>
        <dbReference type="PROSITE" id="PS51192"/>
    </source>
</evidence>
<evidence type="ECO:0000256" key="2">
    <source>
        <dbReference type="ARBA" id="ARBA00022763"/>
    </source>
</evidence>
<feature type="domain" description="Helicase ATP-binding" evidence="10">
    <location>
        <begin position="21"/>
        <end position="205"/>
    </location>
</feature>
<dbReference type="Gene3D" id="3.40.50.300">
    <property type="entry name" value="P-loop containing nucleotide triphosphate hydrolases"/>
    <property type="match status" value="2"/>
</dbReference>
<dbReference type="NCBIfam" id="TIGR04121">
    <property type="entry name" value="DEXH_lig_assoc"/>
    <property type="match status" value="1"/>
</dbReference>
<evidence type="ECO:0000256" key="6">
    <source>
        <dbReference type="ARBA" id="ARBA00023125"/>
    </source>
</evidence>
<dbReference type="InterPro" id="IPR014001">
    <property type="entry name" value="Helicase_ATP-bd"/>
</dbReference>
<keyword evidence="4" id="KW-0347">Helicase</keyword>
<dbReference type="AlphaFoldDB" id="A0A7K3WTJ2"/>
<evidence type="ECO:0000256" key="7">
    <source>
        <dbReference type="ARBA" id="ARBA00023204"/>
    </source>
</evidence>
<evidence type="ECO:0000256" key="8">
    <source>
        <dbReference type="ARBA" id="ARBA00023235"/>
    </source>
</evidence>
<dbReference type="Pfam" id="PF19306">
    <property type="entry name" value="WHD_Lhr"/>
    <property type="match status" value="1"/>
</dbReference>
<dbReference type="SMART" id="SM00490">
    <property type="entry name" value="HELICc"/>
    <property type="match status" value="1"/>
</dbReference>
<evidence type="ECO:0000256" key="9">
    <source>
        <dbReference type="ARBA" id="ARBA00093467"/>
    </source>
</evidence>
<dbReference type="PROSITE" id="PS51192">
    <property type="entry name" value="HELICASE_ATP_BIND_1"/>
    <property type="match status" value="1"/>
</dbReference>
<evidence type="ECO:0000313" key="13">
    <source>
        <dbReference type="Proteomes" id="UP000486602"/>
    </source>
</evidence>
<dbReference type="InterPro" id="IPR011545">
    <property type="entry name" value="DEAD/DEAH_box_helicase_dom"/>
</dbReference>
<dbReference type="Pfam" id="PF08494">
    <property type="entry name" value="DEAD_assoc"/>
    <property type="match status" value="1"/>
</dbReference>
<dbReference type="CDD" id="cd18796">
    <property type="entry name" value="SF2_C_LHR"/>
    <property type="match status" value="1"/>
</dbReference>
<keyword evidence="5" id="KW-0067">ATP-binding</keyword>
<proteinExistence type="inferred from homology"/>
<name>A0A7K3WTJ2_9FLAO</name>
<dbReference type="PANTHER" id="PTHR47962">
    <property type="entry name" value="ATP-DEPENDENT HELICASE LHR-RELATED-RELATED"/>
    <property type="match status" value="1"/>
</dbReference>
<comment type="similarity">
    <text evidence="9">Belongs to the Lhr helicase family. Lhr-Core subfamily.</text>
</comment>
<dbReference type="Proteomes" id="UP000486602">
    <property type="component" value="Unassembled WGS sequence"/>
</dbReference>
<dbReference type="SMART" id="SM00487">
    <property type="entry name" value="DEXDc"/>
    <property type="match status" value="1"/>
</dbReference>
<dbReference type="GO" id="GO:0005524">
    <property type="term" value="F:ATP binding"/>
    <property type="evidence" value="ECO:0007669"/>
    <property type="project" value="UniProtKB-KW"/>
</dbReference>
<dbReference type="Pfam" id="PF00270">
    <property type="entry name" value="DEAD"/>
    <property type="match status" value="1"/>
</dbReference>
<keyword evidence="2" id="KW-0227">DNA damage</keyword>
<evidence type="ECO:0000313" key="12">
    <source>
        <dbReference type="EMBL" id="NEN24796.1"/>
    </source>
</evidence>
<accession>A0A7K3WTJ2</accession>
<gene>
    <name evidence="12" type="ORF">G3O08_14935</name>
</gene>
<dbReference type="PROSITE" id="PS51194">
    <property type="entry name" value="HELICASE_CTER"/>
    <property type="match status" value="1"/>
</dbReference>
<evidence type="ECO:0000256" key="4">
    <source>
        <dbReference type="ARBA" id="ARBA00022806"/>
    </source>
</evidence>
<organism evidence="12 13">
    <name type="scientific">Cryomorpha ignava</name>
    <dbReference type="NCBI Taxonomy" id="101383"/>
    <lineage>
        <taxon>Bacteria</taxon>
        <taxon>Pseudomonadati</taxon>
        <taxon>Bacteroidota</taxon>
        <taxon>Flavobacteriia</taxon>
        <taxon>Flavobacteriales</taxon>
        <taxon>Cryomorphaceae</taxon>
        <taxon>Cryomorpha</taxon>
    </lineage>
</organism>
<dbReference type="Pfam" id="PF00271">
    <property type="entry name" value="Helicase_C"/>
    <property type="match status" value="1"/>
</dbReference>
<dbReference type="InterPro" id="IPR026362">
    <property type="entry name" value="DEXH_lig_assoc"/>
</dbReference>
<dbReference type="GO" id="GO:0006281">
    <property type="term" value="P:DNA repair"/>
    <property type="evidence" value="ECO:0007669"/>
    <property type="project" value="UniProtKB-KW"/>
</dbReference>
<dbReference type="InterPro" id="IPR013701">
    <property type="entry name" value="Lhr-like_DEAD/DEAH_assoc"/>
</dbReference>
<protein>
    <submittedName>
        <fullName evidence="12">Ligase-associated DNA damage response DEXH box helicase</fullName>
    </submittedName>
</protein>
<dbReference type="SUPFAM" id="SSF52540">
    <property type="entry name" value="P-loop containing nucleoside triphosphate hydrolases"/>
    <property type="match status" value="1"/>
</dbReference>
<dbReference type="GO" id="GO:0004386">
    <property type="term" value="F:helicase activity"/>
    <property type="evidence" value="ECO:0007669"/>
    <property type="project" value="UniProtKB-KW"/>
</dbReference>
<dbReference type="PIRSF" id="PIRSF037307">
    <property type="entry name" value="Lhr-like_helic_prd"/>
    <property type="match status" value="1"/>
</dbReference>
<dbReference type="GO" id="GO:0016874">
    <property type="term" value="F:ligase activity"/>
    <property type="evidence" value="ECO:0007669"/>
    <property type="project" value="UniProtKB-KW"/>
</dbReference>
<sequence length="806" mass="91565">MPLQWFKKRHWQAFPFQVETWKHCLDGKSGLLNAPTGSGKTYALFIGAALSCLREEKSETTVKSSGLKIIWITPIRALTRDIKSACEEFCEENNIPWTIAIRTGDTSAAQRQAQRKKAPQVLITTPESLHLLMATKGYTDYFSNLRFIVADEWHELMGSKRAVLLELAISRLSQIAEVKVWGVSATIGNMDQAMEVLLGTRKKHAVFVKADIKKEIKIIPIIPESIETYAQSGHLGIQLAHRLLPIIQKSKSTLVFTNTRSQAEIWYQHLLSIEPNLAGEIAMHHGSISRELRDWVEVAIHEGRLKCVVCTSSLDLGVDFRPVETIVQIGSPKGVARFVQRAGRSGHRPGEPSEIYFLPTHALQLIECAALKRAVSRGDMEDRIPYIRSFDVLVQYLITLAVGEGFTPKKIFKEVKSTYSFSSLTGDEWEWALAFITRGGYSLDAYEEFKKVAVGSDGIYRVTDRRTAMRHRLSIGAIVSDSMLQVKFQKGGYLGSVEEWFVSRLSPGDTFWFAGRPLELIRVKEMTVVVKISKKQKGTIPSWQGGRMPLSAMLSENLRFKIDQLARENYDSEELLAVKPIIEKQKALSIVPSENTFLIEKLKTKEGCHLFVFPFDGRFVHEAIAYLLAYRLSLFKPMTFSIALNDYGFELLSDQDIPIEDGIDSDIFSTDHLTQDIQHSLNKSEMARRRFRDIASIAGLVFKGFPGKFQKEKHLQSSSGLFFDVFKDFESDSLLYKQAFSEVMEFQIEELRLRQALKRIQKLNIVLQYPEQPTPFSFPIMVERLRGRMTTENLADRIKKMSLNLD</sequence>
<dbReference type="GO" id="GO:0003677">
    <property type="term" value="F:DNA binding"/>
    <property type="evidence" value="ECO:0007669"/>
    <property type="project" value="UniProtKB-KW"/>
</dbReference>
<keyword evidence="3" id="KW-0378">Hydrolase</keyword>
<feature type="domain" description="Helicase C-terminal" evidence="11">
    <location>
        <begin position="238"/>
        <end position="398"/>
    </location>
</feature>